<gene>
    <name evidence="4" type="primary">maf</name>
    <name evidence="4" type="ORF">FYJ66_03875</name>
</gene>
<dbReference type="GO" id="GO:0005737">
    <property type="term" value="C:cytoplasm"/>
    <property type="evidence" value="ECO:0007669"/>
    <property type="project" value="UniProtKB-SubCell"/>
</dbReference>
<sequence>MSICGEDREVADPWFTGDFQATWDDVTEGCKTLLDLLTFPGELVLASGSPRRLELLEQVGISCIVDPSDGEEWSQETSPAAYVEELSQEKVLDVADRHPDSWLLGSDTVVALDGEIMGKPGSADEAFEMLSKLSGRTHHVYTGVTLVRTSRGTVLYHKTFSTSTEVTFYDLSDDMIEDYILTGEPFDKAGAYGIQGRGAVLVKEIRGDYNTVVGLPVAEVYHQLTE</sequence>
<comment type="catalytic activity">
    <reaction evidence="3">
        <text>dTTP + H2O = dTMP + diphosphate + H(+)</text>
        <dbReference type="Rhea" id="RHEA:28534"/>
        <dbReference type="ChEBI" id="CHEBI:15377"/>
        <dbReference type="ChEBI" id="CHEBI:15378"/>
        <dbReference type="ChEBI" id="CHEBI:33019"/>
        <dbReference type="ChEBI" id="CHEBI:37568"/>
        <dbReference type="ChEBI" id="CHEBI:63528"/>
        <dbReference type="EC" id="3.6.1.9"/>
    </reaction>
</comment>
<dbReference type="PIRSF" id="PIRSF006305">
    <property type="entry name" value="Maf"/>
    <property type="match status" value="1"/>
</dbReference>
<comment type="caution">
    <text evidence="3">Lacks conserved residue(s) required for the propagation of feature annotation.</text>
</comment>
<reference evidence="4" key="1">
    <citation type="submission" date="2019-09" db="EMBL/GenBank/DDBJ databases">
        <title>In-depth cultivation of the pig gut microbiome towards novel bacterial diversity and tailored functional studies.</title>
        <authorList>
            <person name="Wylensek D."/>
            <person name="Hitch T.C.A."/>
            <person name="Clavel T."/>
        </authorList>
    </citation>
    <scope>NUCLEOTIDE SEQUENCE</scope>
    <source>
        <strain evidence="4">RF-744-FAT-WT-3</strain>
    </source>
</reference>
<feature type="site" description="Important for substrate specificity" evidence="3">
    <location>
        <position position="51"/>
    </location>
</feature>
<dbReference type="EC" id="3.6.1.9" evidence="3"/>
<dbReference type="InterPro" id="IPR003697">
    <property type="entry name" value="Maf-like"/>
</dbReference>
<dbReference type="PANTHER" id="PTHR43213:SF5">
    <property type="entry name" value="BIFUNCTIONAL DTTP_UTP PYROPHOSPHATASE_METHYLTRANSFERASE PROTEIN-RELATED"/>
    <property type="match status" value="1"/>
</dbReference>
<evidence type="ECO:0000313" key="4">
    <source>
        <dbReference type="EMBL" id="MST68729.1"/>
    </source>
</evidence>
<feature type="site" description="Important for substrate specificity" evidence="3">
    <location>
        <position position="195"/>
    </location>
</feature>
<dbReference type="PANTHER" id="PTHR43213">
    <property type="entry name" value="BIFUNCTIONAL DTTP/UTP PYROPHOSPHATASE/METHYLTRANSFERASE PROTEIN-RELATED"/>
    <property type="match status" value="1"/>
</dbReference>
<dbReference type="SUPFAM" id="SSF52972">
    <property type="entry name" value="ITPase-like"/>
    <property type="match status" value="1"/>
</dbReference>
<evidence type="ECO:0000256" key="2">
    <source>
        <dbReference type="ARBA" id="ARBA00022801"/>
    </source>
</evidence>
<dbReference type="Gene3D" id="3.90.950.10">
    <property type="match status" value="1"/>
</dbReference>
<comment type="subcellular location">
    <subcellularLocation>
        <location evidence="3">Cytoplasm</location>
    </subcellularLocation>
</comment>
<evidence type="ECO:0000256" key="3">
    <source>
        <dbReference type="HAMAP-Rule" id="MF_00528"/>
    </source>
</evidence>
<dbReference type="EMBL" id="VUNB01000003">
    <property type="protein sequence ID" value="MST68729.1"/>
    <property type="molecule type" value="Genomic_DNA"/>
</dbReference>
<feature type="site" description="Important for substrate specificity" evidence="3">
    <location>
        <position position="108"/>
    </location>
</feature>
<dbReference type="HAMAP" id="MF_00528">
    <property type="entry name" value="Maf"/>
    <property type="match status" value="1"/>
</dbReference>
<keyword evidence="3" id="KW-0546">Nucleotide metabolism</keyword>
<comment type="function">
    <text evidence="3">Nucleoside triphosphate pyrophosphatase that hydrolyzes dTTP and UTP. May have a dual role in cell division arrest and in preventing the incorporation of modified nucleotides into cellular nucleic acids.</text>
</comment>
<feature type="active site" description="Proton acceptor" evidence="3">
    <location>
        <position position="107"/>
    </location>
</feature>
<dbReference type="Pfam" id="PF02545">
    <property type="entry name" value="Maf"/>
    <property type="match status" value="1"/>
</dbReference>
<accession>A0A6A8M912</accession>
<dbReference type="NCBIfam" id="TIGR00172">
    <property type="entry name" value="maf"/>
    <property type="match status" value="1"/>
</dbReference>
<dbReference type="GO" id="GO:0009117">
    <property type="term" value="P:nucleotide metabolic process"/>
    <property type="evidence" value="ECO:0007669"/>
    <property type="project" value="UniProtKB-KW"/>
</dbReference>
<comment type="caution">
    <text evidence="4">The sequence shown here is derived from an EMBL/GenBank/DDBJ whole genome shotgun (WGS) entry which is preliminary data.</text>
</comment>
<dbReference type="CDD" id="cd00555">
    <property type="entry name" value="Maf"/>
    <property type="match status" value="1"/>
</dbReference>
<comment type="similarity">
    <text evidence="3">Belongs to the Maf family. YhdE subfamily.</text>
</comment>
<name>A0A6A8M912_9FIRM</name>
<evidence type="ECO:0000256" key="1">
    <source>
        <dbReference type="ARBA" id="ARBA00001968"/>
    </source>
</evidence>
<organism evidence="4">
    <name type="scientific">Baileyella intestinalis</name>
    <dbReference type="NCBI Taxonomy" id="2606709"/>
    <lineage>
        <taxon>Bacteria</taxon>
        <taxon>Bacillati</taxon>
        <taxon>Bacillota</taxon>
        <taxon>Clostridia</taxon>
        <taxon>Peptostreptococcales</taxon>
        <taxon>Anaerovoracaceae</taxon>
        <taxon>Baileyella</taxon>
    </lineage>
</organism>
<dbReference type="AlphaFoldDB" id="A0A6A8M912"/>
<dbReference type="GO" id="GO:0047429">
    <property type="term" value="F:nucleoside triphosphate diphosphatase activity"/>
    <property type="evidence" value="ECO:0007669"/>
    <property type="project" value="UniProtKB-EC"/>
</dbReference>
<dbReference type="InterPro" id="IPR029001">
    <property type="entry name" value="ITPase-like_fam"/>
</dbReference>
<comment type="catalytic activity">
    <reaction evidence="3">
        <text>UTP + H2O = UMP + diphosphate + H(+)</text>
        <dbReference type="Rhea" id="RHEA:29395"/>
        <dbReference type="ChEBI" id="CHEBI:15377"/>
        <dbReference type="ChEBI" id="CHEBI:15378"/>
        <dbReference type="ChEBI" id="CHEBI:33019"/>
        <dbReference type="ChEBI" id="CHEBI:46398"/>
        <dbReference type="ChEBI" id="CHEBI:57865"/>
        <dbReference type="EC" id="3.6.1.9"/>
    </reaction>
</comment>
<comment type="cofactor">
    <cofactor evidence="1 3">
        <name>a divalent metal cation</name>
        <dbReference type="ChEBI" id="CHEBI:60240"/>
    </cofactor>
</comment>
<keyword evidence="2 3" id="KW-0378">Hydrolase</keyword>
<keyword evidence="3" id="KW-0963">Cytoplasm</keyword>
<protein>
    <recommendedName>
        <fullName evidence="3">dTTP/UTP pyrophosphatase</fullName>
        <shortName evidence="3">dTTPase/UTPase</shortName>
        <ecNumber evidence="3">3.6.1.9</ecNumber>
    </recommendedName>
    <alternativeName>
        <fullName evidence="3">Nucleoside triphosphate pyrophosphatase</fullName>
    </alternativeName>
    <alternativeName>
        <fullName evidence="3">Nucleotide pyrophosphatase</fullName>
        <shortName evidence="3">Nucleotide PPase</shortName>
    </alternativeName>
</protein>
<proteinExistence type="inferred from homology"/>